<dbReference type="InterPro" id="IPR003423">
    <property type="entry name" value="OMP_efflux"/>
</dbReference>
<comment type="caution">
    <text evidence="3">The sequence shown here is derived from an EMBL/GenBank/DDBJ whole genome shotgun (WGS) entry which is preliminary data.</text>
</comment>
<keyword evidence="2" id="KW-0732">Signal</keyword>
<dbReference type="PANTHER" id="PTHR30203">
    <property type="entry name" value="OUTER MEMBRANE CATION EFFLUX PROTEIN"/>
    <property type="match status" value="1"/>
</dbReference>
<organism evidence="3 4">
    <name type="scientific">Stenotrophomonas rhizophila</name>
    <dbReference type="NCBI Taxonomy" id="216778"/>
    <lineage>
        <taxon>Bacteria</taxon>
        <taxon>Pseudomonadati</taxon>
        <taxon>Pseudomonadota</taxon>
        <taxon>Gammaproteobacteria</taxon>
        <taxon>Lysobacterales</taxon>
        <taxon>Lysobacteraceae</taxon>
        <taxon>Stenotrophomonas</taxon>
    </lineage>
</organism>
<gene>
    <name evidence="3" type="ORF">QE424_000049</name>
</gene>
<proteinExistence type="inferred from homology"/>
<dbReference type="Proteomes" id="UP001226084">
    <property type="component" value="Unassembled WGS sequence"/>
</dbReference>
<dbReference type="AlphaFoldDB" id="A0AAP5AGE5"/>
<dbReference type="GO" id="GO:0015562">
    <property type="term" value="F:efflux transmembrane transporter activity"/>
    <property type="evidence" value="ECO:0007669"/>
    <property type="project" value="InterPro"/>
</dbReference>
<dbReference type="InterPro" id="IPR010131">
    <property type="entry name" value="MdtP/NodT-like"/>
</dbReference>
<evidence type="ECO:0000256" key="2">
    <source>
        <dbReference type="SAM" id="SignalP"/>
    </source>
</evidence>
<dbReference type="EMBL" id="JAUTAS010000001">
    <property type="protein sequence ID" value="MDQ1106890.1"/>
    <property type="molecule type" value="Genomic_DNA"/>
</dbReference>
<dbReference type="PANTHER" id="PTHR30203:SF24">
    <property type="entry name" value="BLR4935 PROTEIN"/>
    <property type="match status" value="1"/>
</dbReference>
<dbReference type="Gene3D" id="1.20.1600.10">
    <property type="entry name" value="Outer membrane efflux proteins (OEP)"/>
    <property type="match status" value="1"/>
</dbReference>
<reference evidence="3" key="1">
    <citation type="submission" date="2023-07" db="EMBL/GenBank/DDBJ databases">
        <title>Functional and genomic diversity of the sorghum phyllosphere microbiome.</title>
        <authorList>
            <person name="Shade A."/>
        </authorList>
    </citation>
    <scope>NUCLEOTIDE SEQUENCE</scope>
    <source>
        <strain evidence="3">SORGH_AS_0457</strain>
    </source>
</reference>
<name>A0AAP5AGE5_9GAMM</name>
<accession>A0AAP5AGE5</accession>
<feature type="chain" id="PRO_5042929885" evidence="2">
    <location>
        <begin position="20"/>
        <end position="447"/>
    </location>
</feature>
<protein>
    <submittedName>
        <fullName evidence="3">Cobalt-zinc-cadmium efflux system outer membrane protein</fullName>
    </submittedName>
</protein>
<comment type="similarity">
    <text evidence="1">Belongs to the outer membrane factor (OMF) (TC 1.B.17) family.</text>
</comment>
<dbReference type="SUPFAM" id="SSF56954">
    <property type="entry name" value="Outer membrane efflux proteins (OEP)"/>
    <property type="match status" value="1"/>
</dbReference>
<evidence type="ECO:0000313" key="3">
    <source>
        <dbReference type="EMBL" id="MDQ1106890.1"/>
    </source>
</evidence>
<dbReference type="RefSeq" id="WP_307105554.1">
    <property type="nucleotide sequence ID" value="NZ_JAUTAS010000001.1"/>
</dbReference>
<evidence type="ECO:0000313" key="4">
    <source>
        <dbReference type="Proteomes" id="UP001226084"/>
    </source>
</evidence>
<evidence type="ECO:0000256" key="1">
    <source>
        <dbReference type="ARBA" id="ARBA00007613"/>
    </source>
</evidence>
<sequence>MWMRLAAVAAIAFVPCASAQGTAPVTPLSDSPPPAVSPSAAPLTLDEAIARVARQHPDLRVIDAQRPILEARRAAAGFGPPLSVGVELENALGTGSSRGFDAAELTVTLAGVLERGGKLDARRVLAQANLDALAPQRETARLDLLAAVAQRYLAITEARARLAIAETDIDQRRRAVAAARLRLQAGASPESVLMTAQAMLAQAEVDRDRAMQADRAARLALSALWREREPGFDAVSGDPLQLPALQPFDILADELQRTPELAVLAGERRVREAQLQLARTQARPDISWQVGVRNSRDSRDTALVGGFSLPLGSMRRAGPEIRAAEAELALNGVERDARALQLYTILAEAHGRYETSRLEVTRMASDVLPQLRRAENAAEKAWRAGAISYMEWAQLQAMRIEARQRQLDAAIAAQTALIELQRLTGQGLLAHASATPAIATASTEDRR</sequence>
<feature type="signal peptide" evidence="2">
    <location>
        <begin position="1"/>
        <end position="19"/>
    </location>
</feature>
<dbReference type="Pfam" id="PF02321">
    <property type="entry name" value="OEP"/>
    <property type="match status" value="2"/>
</dbReference>